<dbReference type="PIRSF" id="PIRSF015558">
    <property type="entry name" value="Txn_reg_DeoR_prd"/>
    <property type="match status" value="1"/>
</dbReference>
<protein>
    <submittedName>
        <fullName evidence="4">WYL domain-containing protein</fullName>
    </submittedName>
</protein>
<proteinExistence type="predicted"/>
<dbReference type="Pfam" id="PF13280">
    <property type="entry name" value="WYL"/>
    <property type="match status" value="1"/>
</dbReference>
<dbReference type="PROSITE" id="PS52050">
    <property type="entry name" value="WYL"/>
    <property type="match status" value="1"/>
</dbReference>
<dbReference type="PANTHER" id="PTHR34580">
    <property type="match status" value="1"/>
</dbReference>
<dbReference type="EMBL" id="BMKA01000009">
    <property type="protein sequence ID" value="GGA32030.1"/>
    <property type="molecule type" value="Genomic_DNA"/>
</dbReference>
<feature type="domain" description="WYL" evidence="1">
    <location>
        <begin position="124"/>
        <end position="190"/>
    </location>
</feature>
<dbReference type="InterPro" id="IPR059020">
    <property type="entry name" value="CapW_CTD"/>
</dbReference>
<evidence type="ECO:0000259" key="2">
    <source>
        <dbReference type="Pfam" id="PF26107"/>
    </source>
</evidence>
<evidence type="ECO:0000259" key="1">
    <source>
        <dbReference type="Pfam" id="PF13280"/>
    </source>
</evidence>
<dbReference type="Proteomes" id="UP000628017">
    <property type="component" value="Unassembled WGS sequence"/>
</dbReference>
<dbReference type="RefSeq" id="WP_188678658.1">
    <property type="nucleotide sequence ID" value="NZ_BMKA01000009.1"/>
</dbReference>
<sequence>MKHEGIKPSLRRRYQFIEFQLMWEGAVGRKLLTEQFEISPQQATLDLTSYLDLAPKNMAYDTRRRTYVSRSNFKPVFSGGEAAEYLHQLEMHHHGYRTANEIWPASVPEFDAVAVASRKMDSKVLRAVLEAIDAKTCLTVKYVSLSSDTEGARTLCPHALASDGHRWHMRAFDLEKDRYSDFVLSRIEVANVSSNQCPDLRPDTQWHQLIKMKLQAEPGLTARQKEQVEIEYSMIDGCLELPVRKAMIFYYLRFYGFDPLEIEGEAMRNKSSYRLKISNLEEIETCLERRK</sequence>
<accession>A0A916VSY1</accession>
<reference evidence="4" key="1">
    <citation type="journal article" date="2014" name="Int. J. Syst. Evol. Microbiol.">
        <title>Complete genome sequence of Corynebacterium casei LMG S-19264T (=DSM 44701T), isolated from a smear-ripened cheese.</title>
        <authorList>
            <consortium name="US DOE Joint Genome Institute (JGI-PGF)"/>
            <person name="Walter F."/>
            <person name="Albersmeier A."/>
            <person name="Kalinowski J."/>
            <person name="Ruckert C."/>
        </authorList>
    </citation>
    <scope>NUCLEOTIDE SEQUENCE</scope>
    <source>
        <strain evidence="4">CGMCC 1.15880</strain>
    </source>
</reference>
<dbReference type="AlphaFoldDB" id="A0A916VSY1"/>
<comment type="caution">
    <text evidence="4">The sequence shown here is derived from an EMBL/GenBank/DDBJ whole genome shotgun (WGS) entry which is preliminary data.</text>
</comment>
<evidence type="ECO:0000259" key="3">
    <source>
        <dbReference type="Pfam" id="PF26109"/>
    </source>
</evidence>
<dbReference type="InterPro" id="IPR016634">
    <property type="entry name" value="CapW-like"/>
</dbReference>
<gene>
    <name evidence="4" type="ORF">GCM10011498_36550</name>
</gene>
<evidence type="ECO:0000313" key="4">
    <source>
        <dbReference type="EMBL" id="GGA32030.1"/>
    </source>
</evidence>
<dbReference type="PANTHER" id="PTHR34580:SF3">
    <property type="entry name" value="PROTEIN PAFB"/>
    <property type="match status" value="1"/>
</dbReference>
<dbReference type="InterPro" id="IPR051534">
    <property type="entry name" value="CBASS_pafABC_assoc_protein"/>
</dbReference>
<keyword evidence="5" id="KW-1185">Reference proteome</keyword>
<dbReference type="InterPro" id="IPR059019">
    <property type="entry name" value="WHD_CapW"/>
</dbReference>
<name>A0A916VSY1_9RHOB</name>
<dbReference type="Pfam" id="PF26109">
    <property type="entry name" value="WHD_BrxR"/>
    <property type="match status" value="1"/>
</dbReference>
<organism evidence="4 5">
    <name type="scientific">Neptunicoccus cionae</name>
    <dbReference type="NCBI Taxonomy" id="2035344"/>
    <lineage>
        <taxon>Bacteria</taxon>
        <taxon>Pseudomonadati</taxon>
        <taxon>Pseudomonadota</taxon>
        <taxon>Alphaproteobacteria</taxon>
        <taxon>Rhodobacterales</taxon>
        <taxon>Paracoccaceae</taxon>
        <taxon>Neptunicoccus</taxon>
    </lineage>
</organism>
<dbReference type="InterPro" id="IPR026881">
    <property type="entry name" value="WYL_dom"/>
</dbReference>
<feature type="domain" description="DNA-binding transcriptional repressor CapW winged helix-turn-helix" evidence="3">
    <location>
        <begin position="10"/>
        <end position="90"/>
    </location>
</feature>
<feature type="domain" description="DNA-binding transcriptional repressor CapW C-terminal dimerisation" evidence="2">
    <location>
        <begin position="210"/>
        <end position="283"/>
    </location>
</feature>
<dbReference type="Pfam" id="PF26107">
    <property type="entry name" value="BrxR_CTD"/>
    <property type="match status" value="1"/>
</dbReference>
<evidence type="ECO:0000313" key="5">
    <source>
        <dbReference type="Proteomes" id="UP000628017"/>
    </source>
</evidence>
<reference evidence="4" key="2">
    <citation type="submission" date="2020-09" db="EMBL/GenBank/DDBJ databases">
        <authorList>
            <person name="Sun Q."/>
            <person name="Zhou Y."/>
        </authorList>
    </citation>
    <scope>NUCLEOTIDE SEQUENCE</scope>
    <source>
        <strain evidence="4">CGMCC 1.15880</strain>
    </source>
</reference>